<feature type="region of interest" description="Disordered" evidence="1">
    <location>
        <begin position="348"/>
        <end position="369"/>
    </location>
</feature>
<feature type="region of interest" description="Disordered" evidence="1">
    <location>
        <begin position="1"/>
        <end position="55"/>
    </location>
</feature>
<comment type="caution">
    <text evidence="3">The sequence shown here is derived from an EMBL/GenBank/DDBJ whole genome shotgun (WGS) entry which is preliminary data.</text>
</comment>
<feature type="region of interest" description="Disordered" evidence="1">
    <location>
        <begin position="468"/>
        <end position="489"/>
    </location>
</feature>
<protein>
    <recommendedName>
        <fullName evidence="2">Cyclic nucleotide-binding domain-containing protein</fullName>
    </recommendedName>
</protein>
<dbReference type="InterPro" id="IPR018490">
    <property type="entry name" value="cNMP-bd_dom_sf"/>
</dbReference>
<feature type="domain" description="Cyclic nucleotide-binding" evidence="2">
    <location>
        <begin position="139"/>
        <end position="186"/>
    </location>
</feature>
<dbReference type="InterPro" id="IPR018488">
    <property type="entry name" value="cNMP-bd_CS"/>
</dbReference>
<feature type="region of interest" description="Disordered" evidence="1">
    <location>
        <begin position="675"/>
        <end position="694"/>
    </location>
</feature>
<dbReference type="InterPro" id="IPR014710">
    <property type="entry name" value="RmlC-like_jellyroll"/>
</dbReference>
<dbReference type="PROSITE" id="PS00888">
    <property type="entry name" value="CNMP_BINDING_1"/>
    <property type="match status" value="1"/>
</dbReference>
<dbReference type="PANTHER" id="PTHR23011:SF28">
    <property type="entry name" value="CYCLIC NUCLEOTIDE-BINDING DOMAIN CONTAINING PROTEIN"/>
    <property type="match status" value="1"/>
</dbReference>
<accession>A0ABD0KSQ1</accession>
<evidence type="ECO:0000259" key="2">
    <source>
        <dbReference type="PROSITE" id="PS50042"/>
    </source>
</evidence>
<dbReference type="Proteomes" id="UP001519460">
    <property type="component" value="Unassembled WGS sequence"/>
</dbReference>
<feature type="compositionally biased region" description="Low complexity" evidence="1">
    <location>
        <begin position="471"/>
        <end position="483"/>
    </location>
</feature>
<feature type="compositionally biased region" description="Polar residues" evidence="1">
    <location>
        <begin position="676"/>
        <end position="694"/>
    </location>
</feature>
<evidence type="ECO:0000256" key="1">
    <source>
        <dbReference type="SAM" id="MobiDB-lite"/>
    </source>
</evidence>
<organism evidence="3 4">
    <name type="scientific">Batillaria attramentaria</name>
    <dbReference type="NCBI Taxonomy" id="370345"/>
    <lineage>
        <taxon>Eukaryota</taxon>
        <taxon>Metazoa</taxon>
        <taxon>Spiralia</taxon>
        <taxon>Lophotrochozoa</taxon>
        <taxon>Mollusca</taxon>
        <taxon>Gastropoda</taxon>
        <taxon>Caenogastropoda</taxon>
        <taxon>Sorbeoconcha</taxon>
        <taxon>Cerithioidea</taxon>
        <taxon>Batillariidae</taxon>
        <taxon>Batillaria</taxon>
    </lineage>
</organism>
<feature type="region of interest" description="Disordered" evidence="1">
    <location>
        <begin position="197"/>
        <end position="231"/>
    </location>
</feature>
<dbReference type="EMBL" id="JACVVK020000129">
    <property type="protein sequence ID" value="KAK7490162.1"/>
    <property type="molecule type" value="Genomic_DNA"/>
</dbReference>
<proteinExistence type="predicted"/>
<reference evidence="3 4" key="1">
    <citation type="journal article" date="2023" name="Sci. Data">
        <title>Genome assembly of the Korean intertidal mud-creeper Batillaria attramentaria.</title>
        <authorList>
            <person name="Patra A.K."/>
            <person name="Ho P.T."/>
            <person name="Jun S."/>
            <person name="Lee S.J."/>
            <person name="Kim Y."/>
            <person name="Won Y.J."/>
        </authorList>
    </citation>
    <scope>NUCLEOTIDE SEQUENCE [LARGE SCALE GENOMIC DNA]</scope>
    <source>
        <strain evidence="3">Wonlab-2016</strain>
    </source>
</reference>
<feature type="compositionally biased region" description="Basic and acidic residues" evidence="1">
    <location>
        <begin position="354"/>
        <end position="369"/>
    </location>
</feature>
<name>A0ABD0KSQ1_9CAEN</name>
<dbReference type="PROSITE" id="PS50042">
    <property type="entry name" value="CNMP_BINDING_3"/>
    <property type="match status" value="2"/>
</dbReference>
<sequence>MTGKASVYIDTDKSDGDGDTQTDDSSKSRKAKPAAKTQRGPKENKKEGEVGLADDDAEAKTVEPLDRAVFGKFIMYYEAGKSFGEIALMSEDAKRNATIIADTDTDLLIIDRALFNRCVKAKEEAAYRERVEFVQNHPLFTTWTAKFRRLLEMSLRKETYPYGSVMVRQGQPACGLIFILSGQVRVCMEPARHEDQFPALLRPPPDPLTSAGKKPAPRDRARTPKARTTREQIEVRRRQGYAAAERRLMGRSVDVCCVEANEIMGDFEMVLELDTNVSTVVSTAITEVFVLNAKNYERLVSRKHPHTVRLLLDKVCQKLAARMHTAKVSQLPLIPRLHVTATNMQRRLAGTDSSRGRFKGDKRERRSGKESEMTLVKMFLEGRVPLIKPYVSDSLFYRAASAAKMKTFMSNPYTKLRTLSMLQTYTVLRRKAPRSMQQLKGNVKAERELLGYSGLDDDEDDTQDQQAYVTSARSPRRPASAAPVHPSLYNRPKSAMDMRIVPCIESDVTPGLGLGAGGMTGGVSMAGEVEDVPDSLDHDTVSEIFTQMEAVQRDKMDSRLRVLCTNSARAELRTKLEREPSVVEGGPHGYEELYEDSFYDWETSEGNLRELEARIAAFCSPTPEEGVAGPSRPTSSRGWPHIAAMKRFEVEDANSIPLPGGTVFVHHRPCRFSPALQDNSNHNSSSSRVLTATPHSHIRRFMLQRDRTPNLPSAASEP</sequence>
<keyword evidence="4" id="KW-1185">Reference proteome</keyword>
<dbReference type="AlphaFoldDB" id="A0ABD0KSQ1"/>
<feature type="compositionally biased region" description="Basic and acidic residues" evidence="1">
    <location>
        <begin position="216"/>
        <end position="231"/>
    </location>
</feature>
<gene>
    <name evidence="3" type="ORF">BaRGS_00018507</name>
</gene>
<dbReference type="Gene3D" id="2.60.120.10">
    <property type="entry name" value="Jelly Rolls"/>
    <property type="match status" value="2"/>
</dbReference>
<feature type="domain" description="Cyclic nucleotide-binding" evidence="2">
    <location>
        <begin position="47"/>
        <end position="136"/>
    </location>
</feature>
<feature type="compositionally biased region" description="Basic and acidic residues" evidence="1">
    <location>
        <begin position="40"/>
        <end position="49"/>
    </location>
</feature>
<dbReference type="PANTHER" id="PTHR23011">
    <property type="entry name" value="CYCLIC NUCLEOTIDE-BINDING DOMAIN CONTAINING PROTEIN"/>
    <property type="match status" value="1"/>
</dbReference>
<dbReference type="SUPFAM" id="SSF51206">
    <property type="entry name" value="cAMP-binding domain-like"/>
    <property type="match status" value="2"/>
</dbReference>
<evidence type="ECO:0000313" key="4">
    <source>
        <dbReference type="Proteomes" id="UP001519460"/>
    </source>
</evidence>
<dbReference type="InterPro" id="IPR000595">
    <property type="entry name" value="cNMP-bd_dom"/>
</dbReference>
<dbReference type="CDD" id="cd00038">
    <property type="entry name" value="CAP_ED"/>
    <property type="match status" value="2"/>
</dbReference>
<evidence type="ECO:0000313" key="3">
    <source>
        <dbReference type="EMBL" id="KAK7490162.1"/>
    </source>
</evidence>